<feature type="domain" description="HPt" evidence="20">
    <location>
        <begin position="673"/>
        <end position="763"/>
    </location>
</feature>
<protein>
    <recommendedName>
        <fullName evidence="15">Sensory/regulatory protein RpfC</fullName>
        <ecNumber evidence="3">2.7.13.3</ecNumber>
    </recommendedName>
</protein>
<dbReference type="OrthoDB" id="5372021at2"/>
<dbReference type="InterPro" id="IPR001789">
    <property type="entry name" value="Sig_transdc_resp-reg_receiver"/>
</dbReference>
<dbReference type="FunFam" id="1.10.287.130:FF:000002">
    <property type="entry name" value="Two-component osmosensing histidine kinase"/>
    <property type="match status" value="1"/>
</dbReference>
<evidence type="ECO:0000256" key="13">
    <source>
        <dbReference type="ARBA" id="ARBA00023136"/>
    </source>
</evidence>
<evidence type="ECO:0000256" key="15">
    <source>
        <dbReference type="ARBA" id="ARBA00068150"/>
    </source>
</evidence>
<evidence type="ECO:0000313" key="22">
    <source>
        <dbReference type="Proteomes" id="UP000326944"/>
    </source>
</evidence>
<reference evidence="21 22" key="1">
    <citation type="submission" date="2019-09" db="EMBL/GenBank/DDBJ databases">
        <title>Sulfurimonas gotlandica sp. nov., a chemoautotrophic and psychrotolerant epsilonproteobacterium isolated from a pelagic redoxcline, and an emended description of the genus Sulfurimonas.</title>
        <authorList>
            <person name="Wang S."/>
            <person name="Jiang L."/>
            <person name="Shao S."/>
        </authorList>
    </citation>
    <scope>NUCLEOTIDE SEQUENCE [LARGE SCALE GENOMIC DNA]</scope>
    <source>
        <strain evidence="21 22">GYSZ_1</strain>
    </source>
</reference>
<dbReference type="Gene3D" id="3.30.565.10">
    <property type="entry name" value="Histidine kinase-like ATPase, C-terminal domain"/>
    <property type="match status" value="1"/>
</dbReference>
<evidence type="ECO:0000256" key="7">
    <source>
        <dbReference type="ARBA" id="ARBA00022692"/>
    </source>
</evidence>
<evidence type="ECO:0000256" key="12">
    <source>
        <dbReference type="ARBA" id="ARBA00023012"/>
    </source>
</evidence>
<evidence type="ECO:0000256" key="16">
    <source>
        <dbReference type="PROSITE-ProRule" id="PRU00110"/>
    </source>
</evidence>
<dbReference type="InterPro" id="IPR005467">
    <property type="entry name" value="His_kinase_dom"/>
</dbReference>
<keyword evidence="11" id="KW-1133">Transmembrane helix</keyword>
<feature type="modified residue" description="Phosphohistidine" evidence="16">
    <location>
        <position position="712"/>
    </location>
</feature>
<evidence type="ECO:0000256" key="9">
    <source>
        <dbReference type="ARBA" id="ARBA00022777"/>
    </source>
</evidence>
<evidence type="ECO:0000259" key="19">
    <source>
        <dbReference type="PROSITE" id="PS50110"/>
    </source>
</evidence>
<dbReference type="InterPro" id="IPR003661">
    <property type="entry name" value="HisK_dim/P_dom"/>
</dbReference>
<dbReference type="SUPFAM" id="SSF47226">
    <property type="entry name" value="Histidine-containing phosphotransfer domain, HPT domain"/>
    <property type="match status" value="1"/>
</dbReference>
<dbReference type="GO" id="GO:0005886">
    <property type="term" value="C:plasma membrane"/>
    <property type="evidence" value="ECO:0007669"/>
    <property type="project" value="UniProtKB-SubCell"/>
</dbReference>
<dbReference type="PROSITE" id="PS50894">
    <property type="entry name" value="HPT"/>
    <property type="match status" value="1"/>
</dbReference>
<dbReference type="Pfam" id="PF00072">
    <property type="entry name" value="Response_reg"/>
    <property type="match status" value="1"/>
</dbReference>
<evidence type="ECO:0000256" key="11">
    <source>
        <dbReference type="ARBA" id="ARBA00022989"/>
    </source>
</evidence>
<organism evidence="21 22">
    <name type="scientific">Sulfurimonas lithotrophica</name>
    <dbReference type="NCBI Taxonomy" id="2590022"/>
    <lineage>
        <taxon>Bacteria</taxon>
        <taxon>Pseudomonadati</taxon>
        <taxon>Campylobacterota</taxon>
        <taxon>Epsilonproteobacteria</taxon>
        <taxon>Campylobacterales</taxon>
        <taxon>Sulfurimonadaceae</taxon>
        <taxon>Sulfurimonas</taxon>
    </lineage>
</organism>
<evidence type="ECO:0000313" key="21">
    <source>
        <dbReference type="EMBL" id="QFR48778.1"/>
    </source>
</evidence>
<dbReference type="Pfam" id="PF00512">
    <property type="entry name" value="HisKA"/>
    <property type="match status" value="1"/>
</dbReference>
<dbReference type="PRINTS" id="PR00344">
    <property type="entry name" value="BCTRLSENSOR"/>
</dbReference>
<keyword evidence="10" id="KW-0067">ATP-binding</keyword>
<comment type="subunit">
    <text evidence="14">At low DSF concentrations, interacts with RpfF.</text>
</comment>
<dbReference type="CDD" id="cd00088">
    <property type="entry name" value="HPT"/>
    <property type="match status" value="1"/>
</dbReference>
<keyword evidence="8" id="KW-0547">Nucleotide-binding</keyword>
<evidence type="ECO:0000256" key="14">
    <source>
        <dbReference type="ARBA" id="ARBA00064003"/>
    </source>
</evidence>
<evidence type="ECO:0000256" key="1">
    <source>
        <dbReference type="ARBA" id="ARBA00000085"/>
    </source>
</evidence>
<dbReference type="CDD" id="cd00082">
    <property type="entry name" value="HisKA"/>
    <property type="match status" value="1"/>
</dbReference>
<evidence type="ECO:0000259" key="20">
    <source>
        <dbReference type="PROSITE" id="PS50894"/>
    </source>
</evidence>
<name>A0A5P8NZB9_9BACT</name>
<dbReference type="PROSITE" id="PS50109">
    <property type="entry name" value="HIS_KIN"/>
    <property type="match status" value="1"/>
</dbReference>
<dbReference type="InterPro" id="IPR003594">
    <property type="entry name" value="HATPase_dom"/>
</dbReference>
<dbReference type="SUPFAM" id="SSF52172">
    <property type="entry name" value="CheY-like"/>
    <property type="match status" value="1"/>
</dbReference>
<keyword evidence="5 17" id="KW-0597">Phosphoprotein</keyword>
<keyword evidence="13" id="KW-0472">Membrane</keyword>
<feature type="domain" description="Response regulatory" evidence="19">
    <location>
        <begin position="519"/>
        <end position="639"/>
    </location>
</feature>
<accession>A0A5P8NZB9</accession>
<evidence type="ECO:0000256" key="3">
    <source>
        <dbReference type="ARBA" id="ARBA00012438"/>
    </source>
</evidence>
<comment type="subcellular location">
    <subcellularLocation>
        <location evidence="2">Cell membrane</location>
        <topology evidence="2">Multi-pass membrane protein</topology>
    </subcellularLocation>
</comment>
<dbReference type="PANTHER" id="PTHR45339:SF1">
    <property type="entry name" value="HYBRID SIGNAL TRANSDUCTION HISTIDINE KINASE J"/>
    <property type="match status" value="1"/>
</dbReference>
<feature type="modified residue" description="4-aspartylphosphate" evidence="17">
    <location>
        <position position="569"/>
    </location>
</feature>
<keyword evidence="4" id="KW-1003">Cell membrane</keyword>
<keyword evidence="6" id="KW-0808">Transferase</keyword>
<dbReference type="InterPro" id="IPR004358">
    <property type="entry name" value="Sig_transdc_His_kin-like_C"/>
</dbReference>
<proteinExistence type="predicted"/>
<dbReference type="Proteomes" id="UP000326944">
    <property type="component" value="Chromosome"/>
</dbReference>
<dbReference type="RefSeq" id="WP_152306721.1">
    <property type="nucleotide sequence ID" value="NZ_CP043617.1"/>
</dbReference>
<dbReference type="InterPro" id="IPR036641">
    <property type="entry name" value="HPT_dom_sf"/>
</dbReference>
<dbReference type="InterPro" id="IPR008207">
    <property type="entry name" value="Sig_transdc_His_kin_Hpt_dom"/>
</dbReference>
<keyword evidence="9" id="KW-0418">Kinase</keyword>
<dbReference type="FunFam" id="3.30.565.10:FF:000010">
    <property type="entry name" value="Sensor histidine kinase RcsC"/>
    <property type="match status" value="1"/>
</dbReference>
<dbReference type="KEGG" id="sulg:FJR48_03200"/>
<keyword evidence="22" id="KW-1185">Reference proteome</keyword>
<dbReference type="Pfam" id="PF02518">
    <property type="entry name" value="HATPase_c"/>
    <property type="match status" value="1"/>
</dbReference>
<evidence type="ECO:0000256" key="8">
    <source>
        <dbReference type="ARBA" id="ARBA00022741"/>
    </source>
</evidence>
<evidence type="ECO:0000256" key="6">
    <source>
        <dbReference type="ARBA" id="ARBA00022679"/>
    </source>
</evidence>
<dbReference type="InterPro" id="IPR036097">
    <property type="entry name" value="HisK_dim/P_sf"/>
</dbReference>
<dbReference type="SUPFAM" id="SSF55874">
    <property type="entry name" value="ATPase domain of HSP90 chaperone/DNA topoisomerase II/histidine kinase"/>
    <property type="match status" value="1"/>
</dbReference>
<dbReference type="Gene3D" id="1.10.287.130">
    <property type="match status" value="1"/>
</dbReference>
<dbReference type="Pfam" id="PF01627">
    <property type="entry name" value="Hpt"/>
    <property type="match status" value="1"/>
</dbReference>
<dbReference type="PROSITE" id="PS50110">
    <property type="entry name" value="RESPONSE_REGULATORY"/>
    <property type="match status" value="1"/>
</dbReference>
<dbReference type="SMART" id="SM00388">
    <property type="entry name" value="HisKA"/>
    <property type="match status" value="1"/>
</dbReference>
<dbReference type="PANTHER" id="PTHR45339">
    <property type="entry name" value="HYBRID SIGNAL TRANSDUCTION HISTIDINE KINASE J"/>
    <property type="match status" value="1"/>
</dbReference>
<dbReference type="CDD" id="cd16922">
    <property type="entry name" value="HATPase_EvgS-ArcB-TorS-like"/>
    <property type="match status" value="1"/>
</dbReference>
<evidence type="ECO:0000256" key="2">
    <source>
        <dbReference type="ARBA" id="ARBA00004651"/>
    </source>
</evidence>
<gene>
    <name evidence="21" type="ORF">FJR48_03200</name>
</gene>
<evidence type="ECO:0000256" key="5">
    <source>
        <dbReference type="ARBA" id="ARBA00022553"/>
    </source>
</evidence>
<dbReference type="Gene3D" id="1.20.120.160">
    <property type="entry name" value="HPT domain"/>
    <property type="match status" value="1"/>
</dbReference>
<dbReference type="SUPFAM" id="SSF47384">
    <property type="entry name" value="Homodimeric domain of signal transducing histidine kinase"/>
    <property type="match status" value="1"/>
</dbReference>
<evidence type="ECO:0000256" key="4">
    <source>
        <dbReference type="ARBA" id="ARBA00022475"/>
    </source>
</evidence>
<dbReference type="SMART" id="SM00387">
    <property type="entry name" value="HATPase_c"/>
    <property type="match status" value="1"/>
</dbReference>
<evidence type="ECO:0000256" key="17">
    <source>
        <dbReference type="PROSITE-ProRule" id="PRU00169"/>
    </source>
</evidence>
<feature type="domain" description="Histidine kinase" evidence="18">
    <location>
        <begin position="163"/>
        <end position="380"/>
    </location>
</feature>
<keyword evidence="7" id="KW-0812">Transmembrane</keyword>
<dbReference type="CDD" id="cd17546">
    <property type="entry name" value="REC_hyHK_CKI1_RcsC-like"/>
    <property type="match status" value="1"/>
</dbReference>
<dbReference type="AlphaFoldDB" id="A0A5P8NZB9"/>
<dbReference type="InterPro" id="IPR036890">
    <property type="entry name" value="HATPase_C_sf"/>
</dbReference>
<comment type="catalytic activity">
    <reaction evidence="1">
        <text>ATP + protein L-histidine = ADP + protein N-phospho-L-histidine.</text>
        <dbReference type="EC" id="2.7.13.3"/>
    </reaction>
</comment>
<dbReference type="GO" id="GO:0005524">
    <property type="term" value="F:ATP binding"/>
    <property type="evidence" value="ECO:0007669"/>
    <property type="project" value="UniProtKB-KW"/>
</dbReference>
<dbReference type="GO" id="GO:0000155">
    <property type="term" value="F:phosphorelay sensor kinase activity"/>
    <property type="evidence" value="ECO:0007669"/>
    <property type="project" value="InterPro"/>
</dbReference>
<dbReference type="EC" id="2.7.13.3" evidence="3"/>
<dbReference type="SMART" id="SM00448">
    <property type="entry name" value="REC"/>
    <property type="match status" value="1"/>
</dbReference>
<sequence length="763" mass="87541">MNIRAPQLTKHQHLFINSKNSILANWISYDLPKEILLQHSIEPKLFIDTYGSGVFDYFMGVISGETEIGNCPVMQGLLSYLKDREISADELFEICSHFRRSMVDFSYDAKINSKEIFDEISYIFDQNFRGILRYYTDTIFQKLIDARAKAEKATLAKDHFLSNMSHEIRTPLNAILGFVNLLIDEDLSDKHRNYLDIIHTSGETLLSIINDILDFSKLRSGEFTIEPKQFSIHEELSHTLELFVASASSKNITIISFIDPQIPQEIYADPLRIKQIVSNFLSNAIKFTPNNGKISLEAKCVNKILTISVKDSGVGIDEKDQKNIFSAFTQAYDKTIDSISGTGLGLSISKQLAELMDGKVYVESKLGRGSTFYVDVPVKVDNKSCNILDSMSELTDKKIVFYFNNEESRYKLDSLIRYLNVFKVYVDVVNDLNTDFDVALYINEDMNDTALKNHILNDTNQNYIALMSKETDEYKNYSHISSMTYPLYCSKLKNKFLEILHPNIKHKIHQNSAKSYIGNILVAEDNEANQELIKILLQKYGLNFDIVNNGLEAYDLYRQNNNYDLILMDEQMPVMDGNKSVTKILNYEKNMGLKHTPVSALTANVIKGAKERGLKSGFDSFLGKPIVLKELEKVFNLYLKQGSKKPLEQNYKTENKTLKGLEIDRLMEELQLNRDELSMLLDLYLKKMSKMLPELKVAIKDKNYKDISLLAHSIKGSSANFRIDFLQTLAYDMEKNAKSEKENYNYDEVFDEISKYLQEIEVD</sequence>
<dbReference type="EMBL" id="CP043617">
    <property type="protein sequence ID" value="QFR48778.1"/>
    <property type="molecule type" value="Genomic_DNA"/>
</dbReference>
<evidence type="ECO:0000259" key="18">
    <source>
        <dbReference type="PROSITE" id="PS50109"/>
    </source>
</evidence>
<dbReference type="Gene3D" id="3.40.50.2300">
    <property type="match status" value="1"/>
</dbReference>
<evidence type="ECO:0000256" key="10">
    <source>
        <dbReference type="ARBA" id="ARBA00022840"/>
    </source>
</evidence>
<keyword evidence="12" id="KW-0902">Two-component regulatory system</keyword>
<dbReference type="InterPro" id="IPR011006">
    <property type="entry name" value="CheY-like_superfamily"/>
</dbReference>